<dbReference type="NCBIfam" id="TIGR04352">
    <property type="entry name" value="HprK_rel_A"/>
    <property type="match status" value="1"/>
</dbReference>
<organism evidence="1 2">
    <name type="scientific">Motilimonas pumila</name>
    <dbReference type="NCBI Taxonomy" id="2303987"/>
    <lineage>
        <taxon>Bacteria</taxon>
        <taxon>Pseudomonadati</taxon>
        <taxon>Pseudomonadota</taxon>
        <taxon>Gammaproteobacteria</taxon>
        <taxon>Alteromonadales</taxon>
        <taxon>Alteromonadales genera incertae sedis</taxon>
        <taxon>Motilimonas</taxon>
    </lineage>
</organism>
<reference evidence="1 2" key="2">
    <citation type="submission" date="2019-01" db="EMBL/GenBank/DDBJ databases">
        <title>Motilimonas pumilus sp. nov., isolated from the gut of sea cucumber (Apostichopus japonicus).</title>
        <authorList>
            <person name="Wang F.-Q."/>
            <person name="Ren L.-H."/>
            <person name="Lin Y.-W."/>
            <person name="Sun G.-H."/>
            <person name="Du Z.-J."/>
            <person name="Zhao J.-X."/>
            <person name="Liu X.-J."/>
            <person name="Liu L.-J."/>
        </authorList>
    </citation>
    <scope>NUCLEOTIDE SEQUENCE [LARGE SCALE GENOMIC DNA]</scope>
    <source>
        <strain evidence="1 2">PLHSC7-2</strain>
    </source>
</reference>
<dbReference type="Proteomes" id="UP000283255">
    <property type="component" value="Unassembled WGS sequence"/>
</dbReference>
<dbReference type="Gene3D" id="3.40.50.300">
    <property type="entry name" value="P-loop containing nucleotide triphosphate hydrolases"/>
    <property type="match status" value="1"/>
</dbReference>
<comment type="caution">
    <text evidence="1">The sequence shown here is derived from an EMBL/GenBank/DDBJ whole genome shotgun (WGS) entry which is preliminary data.</text>
</comment>
<name>A0A418YHE3_9GAMM</name>
<sequence length="343" mass="39042">MSLSLSSYGNSGYKRTLSDQLQLCHLAKERHRSMTQARMLLVKEHSNSLLQCLRQEGIYLYLPPFIIRLRSQSHDLAQYLSLFYKDLSFCLDSQVVHFDIELKAESWWRQWLSPQVRFYQSQQAPFLAMPRHHSAILWEWGLNYCVAAKCHHYLTIHAAVVLKDGQAVVIPAPPGSGKSTLCALLCCHGWQLLSDEFALIDLDNQRVQAFPRPISLKNSSIDVLKQVVAKQQISAQFSAQFSGTSKGDIQLLALPKAVHADTRKTYPIKQIVYPHYLQQPGFNCRALSKAQSLMQLVENSFNFALLGQAGFDCLTTLVDNAQHWVLDYHDFNEALNQLELQHG</sequence>
<evidence type="ECO:0000313" key="1">
    <source>
        <dbReference type="EMBL" id="RJG49477.1"/>
    </source>
</evidence>
<dbReference type="GO" id="GO:0016301">
    <property type="term" value="F:kinase activity"/>
    <property type="evidence" value="ECO:0007669"/>
    <property type="project" value="UniProtKB-KW"/>
</dbReference>
<dbReference type="EMBL" id="QZCH01000004">
    <property type="protein sequence ID" value="RJG49477.1"/>
    <property type="molecule type" value="Genomic_DNA"/>
</dbReference>
<dbReference type="InterPro" id="IPR027417">
    <property type="entry name" value="P-loop_NTPase"/>
</dbReference>
<dbReference type="InterPro" id="IPR027600">
    <property type="entry name" value="HprK-rel_A"/>
</dbReference>
<reference evidence="1 2" key="1">
    <citation type="submission" date="2018-09" db="EMBL/GenBank/DDBJ databases">
        <authorList>
            <person name="Wang F."/>
        </authorList>
    </citation>
    <scope>NUCLEOTIDE SEQUENCE [LARGE SCALE GENOMIC DNA]</scope>
    <source>
        <strain evidence="1 2">PLHSC7-2</strain>
    </source>
</reference>
<evidence type="ECO:0000313" key="2">
    <source>
        <dbReference type="Proteomes" id="UP000283255"/>
    </source>
</evidence>
<keyword evidence="2" id="KW-1185">Reference proteome</keyword>
<dbReference type="AlphaFoldDB" id="A0A418YHE3"/>
<keyword evidence="1" id="KW-0418">Kinase</keyword>
<proteinExistence type="predicted"/>
<dbReference type="SUPFAM" id="SSF53795">
    <property type="entry name" value="PEP carboxykinase-like"/>
    <property type="match status" value="1"/>
</dbReference>
<accession>A0A418YHE3</accession>
<keyword evidence="1" id="KW-0808">Transferase</keyword>
<protein>
    <submittedName>
        <fullName evidence="1">HprK-related kinase A</fullName>
    </submittedName>
</protein>
<gene>
    <name evidence="1" type="ORF">D1Z90_05835</name>
</gene>